<evidence type="ECO:0000313" key="11">
    <source>
        <dbReference type="Proteomes" id="UP001291912"/>
    </source>
</evidence>
<feature type="transmembrane region" description="Helical" evidence="7">
    <location>
        <begin position="220"/>
        <end position="242"/>
    </location>
</feature>
<dbReference type="EMBL" id="JAWJYN010000001">
    <property type="protein sequence ID" value="MDZ8160652.1"/>
    <property type="molecule type" value="Genomic_DNA"/>
</dbReference>
<keyword evidence="11" id="KW-1185">Reference proteome</keyword>
<keyword evidence="6 7" id="KW-0472">Membrane</keyword>
<feature type="transmembrane region" description="Helical" evidence="7">
    <location>
        <begin position="133"/>
        <end position="155"/>
    </location>
</feature>
<comment type="caution">
    <text evidence="10">The sequence shown here is derived from an EMBL/GenBank/DDBJ whole genome shotgun (WGS) entry which is preliminary data.</text>
</comment>
<protein>
    <submittedName>
        <fullName evidence="10">Carbohydrate ABC transporter permease</fullName>
    </submittedName>
</protein>
<evidence type="ECO:0000256" key="4">
    <source>
        <dbReference type="ARBA" id="ARBA00022692"/>
    </source>
</evidence>
<name>A0ABU5N3J6_9MICO</name>
<accession>A0ABU5N3J6</accession>
<dbReference type="InterPro" id="IPR000515">
    <property type="entry name" value="MetI-like"/>
</dbReference>
<dbReference type="InterPro" id="IPR035906">
    <property type="entry name" value="MetI-like_sf"/>
</dbReference>
<evidence type="ECO:0000256" key="1">
    <source>
        <dbReference type="ARBA" id="ARBA00004651"/>
    </source>
</evidence>
<dbReference type="Pfam" id="PF00528">
    <property type="entry name" value="BPD_transp_1"/>
    <property type="match status" value="1"/>
</dbReference>
<organism evidence="10 11">
    <name type="scientific">Microbacterium aquimaris</name>
    <dbReference type="NCBI Taxonomy" id="459816"/>
    <lineage>
        <taxon>Bacteria</taxon>
        <taxon>Bacillati</taxon>
        <taxon>Actinomycetota</taxon>
        <taxon>Actinomycetes</taxon>
        <taxon>Micrococcales</taxon>
        <taxon>Microbacteriaceae</taxon>
        <taxon>Microbacterium</taxon>
    </lineage>
</organism>
<evidence type="ECO:0000256" key="3">
    <source>
        <dbReference type="ARBA" id="ARBA00022475"/>
    </source>
</evidence>
<dbReference type="Gene3D" id="1.10.3720.10">
    <property type="entry name" value="MetI-like"/>
    <property type="match status" value="1"/>
</dbReference>
<dbReference type="Proteomes" id="UP001291912">
    <property type="component" value="Unassembled WGS sequence"/>
</dbReference>
<comment type="similarity">
    <text evidence="7">Belongs to the binding-protein-dependent transport system permease family.</text>
</comment>
<sequence length="301" mass="32882">MTTTTSRSATARIITSGAKDRPDPTRRRSGRRTPNVLGALGATFWLAIVAIPLYWIVITSFRTQAGFFTENPLLPPSEPTLDNYVLVWENDFLRYLANSLIVTAGSVVLIVACGFLFAYTIARTTSPRVRASFNVMLIGLAIPLQATIIPVYLMIVQAGLYDSLLAIVLPSVAFGLPITVLILVNFLRDIPEQLYEAIRLDGASEWQTIRRLALPLSRPAITTVAIYNGLTVWNGFLFPLILTQSPETRVLPLALTSYQGLFSINVPAVVAAVVLSSLPIIALYIFGRRQLLAGMTAGFGK</sequence>
<evidence type="ECO:0000256" key="8">
    <source>
        <dbReference type="SAM" id="MobiDB-lite"/>
    </source>
</evidence>
<comment type="subcellular location">
    <subcellularLocation>
        <location evidence="1 7">Cell membrane</location>
        <topology evidence="1 7">Multi-pass membrane protein</topology>
    </subcellularLocation>
</comment>
<dbReference type="CDD" id="cd06261">
    <property type="entry name" value="TM_PBP2"/>
    <property type="match status" value="1"/>
</dbReference>
<evidence type="ECO:0000256" key="7">
    <source>
        <dbReference type="RuleBase" id="RU363032"/>
    </source>
</evidence>
<keyword evidence="5 7" id="KW-1133">Transmembrane helix</keyword>
<feature type="transmembrane region" description="Helical" evidence="7">
    <location>
        <begin position="262"/>
        <end position="286"/>
    </location>
</feature>
<feature type="compositionally biased region" description="Low complexity" evidence="8">
    <location>
        <begin position="1"/>
        <end position="15"/>
    </location>
</feature>
<feature type="transmembrane region" description="Helical" evidence="7">
    <location>
        <begin position="36"/>
        <end position="57"/>
    </location>
</feature>
<evidence type="ECO:0000313" key="10">
    <source>
        <dbReference type="EMBL" id="MDZ8160652.1"/>
    </source>
</evidence>
<proteinExistence type="inferred from homology"/>
<keyword evidence="3" id="KW-1003">Cell membrane</keyword>
<keyword evidence="2 7" id="KW-0813">Transport</keyword>
<evidence type="ECO:0000256" key="2">
    <source>
        <dbReference type="ARBA" id="ARBA00022448"/>
    </source>
</evidence>
<keyword evidence="4 7" id="KW-0812">Transmembrane</keyword>
<dbReference type="PROSITE" id="PS50928">
    <property type="entry name" value="ABC_TM1"/>
    <property type="match status" value="1"/>
</dbReference>
<dbReference type="PANTHER" id="PTHR43744">
    <property type="entry name" value="ABC TRANSPORTER PERMEASE PROTEIN MG189-RELATED-RELATED"/>
    <property type="match status" value="1"/>
</dbReference>
<dbReference type="PANTHER" id="PTHR43744:SF12">
    <property type="entry name" value="ABC TRANSPORTER PERMEASE PROTEIN MG189-RELATED"/>
    <property type="match status" value="1"/>
</dbReference>
<evidence type="ECO:0000256" key="5">
    <source>
        <dbReference type="ARBA" id="ARBA00022989"/>
    </source>
</evidence>
<evidence type="ECO:0000259" key="9">
    <source>
        <dbReference type="PROSITE" id="PS50928"/>
    </source>
</evidence>
<feature type="domain" description="ABC transmembrane type-1" evidence="9">
    <location>
        <begin position="96"/>
        <end position="287"/>
    </location>
</feature>
<feature type="transmembrane region" description="Helical" evidence="7">
    <location>
        <begin position="167"/>
        <end position="187"/>
    </location>
</feature>
<gene>
    <name evidence="10" type="ORF">R2Q92_02310</name>
</gene>
<dbReference type="SUPFAM" id="SSF161098">
    <property type="entry name" value="MetI-like"/>
    <property type="match status" value="1"/>
</dbReference>
<evidence type="ECO:0000256" key="6">
    <source>
        <dbReference type="ARBA" id="ARBA00023136"/>
    </source>
</evidence>
<dbReference type="RefSeq" id="WP_194423346.1">
    <property type="nucleotide sequence ID" value="NZ_BAAAPT010000001.1"/>
</dbReference>
<reference evidence="10 11" key="1">
    <citation type="submission" date="2023-10" db="EMBL/GenBank/DDBJ databases">
        <title>Microbacterium xanthum sp. nov., isolated from seaweed.</title>
        <authorList>
            <person name="Lee S.D."/>
        </authorList>
    </citation>
    <scope>NUCLEOTIDE SEQUENCE [LARGE SCALE GENOMIC DNA]</scope>
    <source>
        <strain evidence="10 11">KCTC 19124</strain>
    </source>
</reference>
<feature type="transmembrane region" description="Helical" evidence="7">
    <location>
        <begin position="95"/>
        <end position="121"/>
    </location>
</feature>
<feature type="region of interest" description="Disordered" evidence="8">
    <location>
        <begin position="1"/>
        <end position="32"/>
    </location>
</feature>